<dbReference type="Pfam" id="PF00583">
    <property type="entry name" value="Acetyltransf_1"/>
    <property type="match status" value="1"/>
</dbReference>
<organism evidence="17 18">
    <name type="scientific">Candidatus Dojkabacteria bacterium</name>
    <dbReference type="NCBI Taxonomy" id="2099670"/>
    <lineage>
        <taxon>Bacteria</taxon>
        <taxon>Candidatus Dojkabacteria</taxon>
    </lineage>
</organism>
<evidence type="ECO:0000256" key="15">
    <source>
        <dbReference type="ARBA" id="ARBA00047372"/>
    </source>
</evidence>
<dbReference type="InterPro" id="IPR000182">
    <property type="entry name" value="GNAT_dom"/>
</dbReference>
<evidence type="ECO:0000256" key="2">
    <source>
        <dbReference type="ARBA" id="ARBA00005217"/>
    </source>
</evidence>
<evidence type="ECO:0000256" key="8">
    <source>
        <dbReference type="ARBA" id="ARBA00022694"/>
    </source>
</evidence>
<dbReference type="SFLD" id="SFLDF00344">
    <property type="entry name" value="ELP3-like"/>
    <property type="match status" value="1"/>
</dbReference>
<proteinExistence type="inferred from homology"/>
<evidence type="ECO:0000256" key="11">
    <source>
        <dbReference type="ARBA" id="ARBA00023004"/>
    </source>
</evidence>
<dbReference type="Proteomes" id="UP000783287">
    <property type="component" value="Unassembled WGS sequence"/>
</dbReference>
<dbReference type="AlphaFoldDB" id="A0A955RJ50"/>
<evidence type="ECO:0000256" key="12">
    <source>
        <dbReference type="ARBA" id="ARBA00023014"/>
    </source>
</evidence>
<dbReference type="GO" id="GO:0000049">
    <property type="term" value="F:tRNA binding"/>
    <property type="evidence" value="ECO:0007669"/>
    <property type="project" value="UniProtKB-KW"/>
</dbReference>
<dbReference type="EC" id="2.3.1.311" evidence="14"/>
<accession>A0A955RJ50</accession>
<evidence type="ECO:0000256" key="1">
    <source>
        <dbReference type="ARBA" id="ARBA00001966"/>
    </source>
</evidence>
<evidence type="ECO:0000256" key="13">
    <source>
        <dbReference type="ARBA" id="ARBA00023315"/>
    </source>
</evidence>
<keyword evidence="5" id="KW-0820">tRNA-binding</keyword>
<comment type="similarity">
    <text evidence="3">Belongs to the ELP3 family.</text>
</comment>
<dbReference type="InterPro" id="IPR058240">
    <property type="entry name" value="rSAM_sf"/>
</dbReference>
<dbReference type="SMART" id="SM00729">
    <property type="entry name" value="Elp3"/>
    <property type="match status" value="1"/>
</dbReference>
<evidence type="ECO:0000256" key="14">
    <source>
        <dbReference type="ARBA" id="ARBA00044771"/>
    </source>
</evidence>
<dbReference type="GO" id="GO:0033588">
    <property type="term" value="C:elongator holoenzyme complex"/>
    <property type="evidence" value="ECO:0007669"/>
    <property type="project" value="TreeGrafter"/>
</dbReference>
<keyword evidence="7" id="KW-0949">S-adenosyl-L-methionine</keyword>
<dbReference type="PANTHER" id="PTHR11135:SF2">
    <property type="entry name" value="ELONGATOR COMPLEX PROTEIN 3"/>
    <property type="match status" value="1"/>
</dbReference>
<dbReference type="InterPro" id="IPR006638">
    <property type="entry name" value="Elp3/MiaA/NifB-like_rSAM"/>
</dbReference>
<evidence type="ECO:0000256" key="6">
    <source>
        <dbReference type="ARBA" id="ARBA00022679"/>
    </source>
</evidence>
<dbReference type="CDD" id="cd04301">
    <property type="entry name" value="NAT_SF"/>
    <property type="match status" value="1"/>
</dbReference>
<dbReference type="SUPFAM" id="SSF102114">
    <property type="entry name" value="Radical SAM enzymes"/>
    <property type="match status" value="1"/>
</dbReference>
<dbReference type="SFLD" id="SFLDS00029">
    <property type="entry name" value="Radical_SAM"/>
    <property type="match status" value="1"/>
</dbReference>
<name>A0A955RJ50_9BACT</name>
<sequence length="589" mass="68507">MQKPKKNYNFDPEPYRETLLKVIDEVEAAKKWSQKRFQKILYKYPKDGNAIFSKDQVVRGYKLFVKEGIKEFRQDILDRIKMKPVRTISGVTPVTVLTKPFPCPGKCIYCPNDVRMPKSYLKDEPGAQRAERNNFDPYLQTYNRLLAFQNNGHNIDKVELIILGGTWSFYPDEYQIWFLKRCFEAMNDFGKNDQRDVIATQNLFEEADKVPNQTKEGRKRSYNELVTSVVRDKGKEFFTKSELSTWEELEEQQRLNEKAKARCVGLVIETRPDYIDEKEVIKIRRLGATKVQIGVQSLDDKIQELNKRGHGKQETAKAFKLLRLAGFKIHAHWMPNQYGATVKGDIADFKRLWGEEFIPDELKIYPTSIIANTKLNDLYQKGEYEPYSYDDLLKVLTDTMSTTPRYCRLTRVIRDIPSTDIVAGNKLTNFRQIAENKLKQEGRYCQCIRCREIKGQEVTEDELELEVIEYATSGGIEKFISYKTKSDDKIVGFCRLSLPYKDLSKDNFIEELKDKAIIREVHVYGQVVQIGKRTQGRSQHLGLGTKLVQEAEQIAKESGYEHIAVISAIGTRDYYRKLGFKLDHLYMVK</sequence>
<dbReference type="InterPro" id="IPR034687">
    <property type="entry name" value="ELP3-like"/>
</dbReference>
<keyword evidence="11" id="KW-0408">Iron</keyword>
<keyword evidence="13" id="KW-0012">Acyltransferase</keyword>
<dbReference type="SUPFAM" id="SSF55729">
    <property type="entry name" value="Acyl-CoA N-acyltransferases (Nat)"/>
    <property type="match status" value="1"/>
</dbReference>
<dbReference type="GO" id="GO:0046872">
    <property type="term" value="F:metal ion binding"/>
    <property type="evidence" value="ECO:0007669"/>
    <property type="project" value="UniProtKB-KW"/>
</dbReference>
<keyword evidence="6" id="KW-0808">Transferase</keyword>
<evidence type="ECO:0000256" key="3">
    <source>
        <dbReference type="ARBA" id="ARBA00005494"/>
    </source>
</evidence>
<comment type="pathway">
    <text evidence="2">tRNA modification.</text>
</comment>
<evidence type="ECO:0000256" key="10">
    <source>
        <dbReference type="ARBA" id="ARBA00022884"/>
    </source>
</evidence>
<keyword evidence="9" id="KW-0479">Metal-binding</keyword>
<dbReference type="PANTHER" id="PTHR11135">
    <property type="entry name" value="HISTONE ACETYLTRANSFERASE-RELATED"/>
    <property type="match status" value="1"/>
</dbReference>
<gene>
    <name evidence="17" type="ORF">KC909_01545</name>
</gene>
<dbReference type="GO" id="GO:0051539">
    <property type="term" value="F:4 iron, 4 sulfur cluster binding"/>
    <property type="evidence" value="ECO:0007669"/>
    <property type="project" value="UniProtKB-KW"/>
</dbReference>
<evidence type="ECO:0000256" key="4">
    <source>
        <dbReference type="ARBA" id="ARBA00022485"/>
    </source>
</evidence>
<keyword evidence="8" id="KW-0819">tRNA processing</keyword>
<keyword evidence="4" id="KW-0004">4Fe-4S</keyword>
<keyword evidence="12" id="KW-0411">Iron-sulfur</keyword>
<evidence type="ECO:0000256" key="5">
    <source>
        <dbReference type="ARBA" id="ARBA00022555"/>
    </source>
</evidence>
<dbReference type="EMBL" id="JAGQLK010000020">
    <property type="protein sequence ID" value="MCA9383025.1"/>
    <property type="molecule type" value="Genomic_DNA"/>
</dbReference>
<dbReference type="InterPro" id="IPR016181">
    <property type="entry name" value="Acyl_CoA_acyltransferase"/>
</dbReference>
<dbReference type="GO" id="GO:0005737">
    <property type="term" value="C:cytoplasm"/>
    <property type="evidence" value="ECO:0007669"/>
    <property type="project" value="TreeGrafter"/>
</dbReference>
<reference evidence="17" key="1">
    <citation type="submission" date="2020-04" db="EMBL/GenBank/DDBJ databases">
        <authorList>
            <person name="Zhang T."/>
        </authorList>
    </citation>
    <scope>NUCLEOTIDE SEQUENCE</scope>
    <source>
        <strain evidence="17">HKST-UBA14</strain>
    </source>
</reference>
<dbReference type="Gene3D" id="3.40.630.30">
    <property type="match status" value="1"/>
</dbReference>
<keyword evidence="10" id="KW-0694">RNA-binding</keyword>
<dbReference type="InterPro" id="IPR032432">
    <property type="entry name" value="Radical_SAM_C"/>
</dbReference>
<evidence type="ECO:0000313" key="17">
    <source>
        <dbReference type="EMBL" id="MCA9383025.1"/>
    </source>
</evidence>
<feature type="domain" description="N-acetyltransferase" evidence="16">
    <location>
        <begin position="428"/>
        <end position="589"/>
    </location>
</feature>
<evidence type="ECO:0000256" key="9">
    <source>
        <dbReference type="ARBA" id="ARBA00022723"/>
    </source>
</evidence>
<comment type="catalytic activity">
    <reaction evidence="15">
        <text>uridine(34) in tRNA + acetyl-CoA + S-adenosyl-L-methionine + H2O = 5-(carboxymethyl)uridine(34) in tRNA + 5'-deoxyadenosine + L-methionine + CoA + 2 H(+)</text>
        <dbReference type="Rhea" id="RHEA:61020"/>
        <dbReference type="Rhea" id="RHEA-COMP:10407"/>
        <dbReference type="Rhea" id="RHEA-COMP:11727"/>
        <dbReference type="ChEBI" id="CHEBI:15377"/>
        <dbReference type="ChEBI" id="CHEBI:15378"/>
        <dbReference type="ChEBI" id="CHEBI:17319"/>
        <dbReference type="ChEBI" id="CHEBI:57287"/>
        <dbReference type="ChEBI" id="CHEBI:57288"/>
        <dbReference type="ChEBI" id="CHEBI:57844"/>
        <dbReference type="ChEBI" id="CHEBI:59789"/>
        <dbReference type="ChEBI" id="CHEBI:65315"/>
        <dbReference type="ChEBI" id="CHEBI:74882"/>
        <dbReference type="EC" id="2.3.1.311"/>
    </reaction>
    <physiologicalReaction direction="left-to-right" evidence="15">
        <dbReference type="Rhea" id="RHEA:61021"/>
    </physiologicalReaction>
</comment>
<evidence type="ECO:0000256" key="7">
    <source>
        <dbReference type="ARBA" id="ARBA00022691"/>
    </source>
</evidence>
<dbReference type="InterPro" id="IPR007197">
    <property type="entry name" value="rSAM"/>
</dbReference>
<dbReference type="PROSITE" id="PS51186">
    <property type="entry name" value="GNAT"/>
    <property type="match status" value="1"/>
</dbReference>
<reference evidence="17" key="2">
    <citation type="journal article" date="2021" name="Microbiome">
        <title>Successional dynamics and alternative stable states in a saline activated sludge microbial community over 9 years.</title>
        <authorList>
            <person name="Wang Y."/>
            <person name="Ye J."/>
            <person name="Ju F."/>
            <person name="Liu L."/>
            <person name="Boyd J.A."/>
            <person name="Deng Y."/>
            <person name="Parks D.H."/>
            <person name="Jiang X."/>
            <person name="Yin X."/>
            <person name="Woodcroft B.J."/>
            <person name="Tyson G.W."/>
            <person name="Hugenholtz P."/>
            <person name="Polz M.F."/>
            <person name="Zhang T."/>
        </authorList>
    </citation>
    <scope>NUCLEOTIDE SEQUENCE</scope>
    <source>
        <strain evidence="17">HKST-UBA14</strain>
    </source>
</reference>
<evidence type="ECO:0000259" key="16">
    <source>
        <dbReference type="PROSITE" id="PS51186"/>
    </source>
</evidence>
<dbReference type="GO" id="GO:0106261">
    <property type="term" value="F:tRNA uridine(34) acetyltransferase activity"/>
    <property type="evidence" value="ECO:0007669"/>
    <property type="project" value="UniProtKB-EC"/>
</dbReference>
<evidence type="ECO:0000313" key="18">
    <source>
        <dbReference type="Proteomes" id="UP000783287"/>
    </source>
</evidence>
<dbReference type="Pfam" id="PF16199">
    <property type="entry name" value="Radical_SAM_C"/>
    <property type="match status" value="1"/>
</dbReference>
<protein>
    <recommendedName>
        <fullName evidence="14">tRNA carboxymethyluridine synthase</fullName>
        <ecNumber evidence="14">2.3.1.311</ecNumber>
    </recommendedName>
</protein>
<comment type="cofactor">
    <cofactor evidence="1">
        <name>[4Fe-4S] cluster</name>
        <dbReference type="ChEBI" id="CHEBI:49883"/>
    </cofactor>
</comment>
<comment type="caution">
    <text evidence="17">The sequence shown here is derived from an EMBL/GenBank/DDBJ whole genome shotgun (WGS) entry which is preliminary data.</text>
</comment>
<dbReference type="Pfam" id="PF04055">
    <property type="entry name" value="Radical_SAM"/>
    <property type="match status" value="1"/>
</dbReference>
<dbReference type="GO" id="GO:0002926">
    <property type="term" value="P:tRNA wobble base 5-methoxycarbonylmethyl-2-thiouridinylation"/>
    <property type="evidence" value="ECO:0007669"/>
    <property type="project" value="TreeGrafter"/>
</dbReference>
<dbReference type="NCBIfam" id="TIGR01211">
    <property type="entry name" value="ELP3"/>
    <property type="match status" value="1"/>
</dbReference>
<dbReference type="InterPro" id="IPR039661">
    <property type="entry name" value="ELP3"/>
</dbReference>
<dbReference type="SFLD" id="SFLDG01086">
    <property type="entry name" value="elongater_protein-like"/>
    <property type="match status" value="1"/>
</dbReference>
<dbReference type="CDD" id="cd01335">
    <property type="entry name" value="Radical_SAM"/>
    <property type="match status" value="1"/>
</dbReference>